<evidence type="ECO:0000256" key="6">
    <source>
        <dbReference type="ARBA" id="ARBA00023136"/>
    </source>
</evidence>
<evidence type="ECO:0000256" key="7">
    <source>
        <dbReference type="SAM" id="MobiDB-lite"/>
    </source>
</evidence>
<keyword evidence="6 8" id="KW-0472">Membrane</keyword>
<reference evidence="9" key="1">
    <citation type="journal article" date="2014" name="Int. J. Syst. Evol. Microbiol.">
        <title>Complete genome sequence of Corynebacterium casei LMG S-19264T (=DSM 44701T), isolated from a smear-ripened cheese.</title>
        <authorList>
            <consortium name="US DOE Joint Genome Institute (JGI-PGF)"/>
            <person name="Walter F."/>
            <person name="Albersmeier A."/>
            <person name="Kalinowski J."/>
            <person name="Ruckert C."/>
        </authorList>
    </citation>
    <scope>NUCLEOTIDE SEQUENCE</scope>
    <source>
        <strain evidence="9">JCM 4834</strain>
    </source>
</reference>
<feature type="transmembrane region" description="Helical" evidence="8">
    <location>
        <begin position="343"/>
        <end position="364"/>
    </location>
</feature>
<feature type="transmembrane region" description="Helical" evidence="8">
    <location>
        <begin position="285"/>
        <end position="307"/>
    </location>
</feature>
<dbReference type="Pfam" id="PF05977">
    <property type="entry name" value="MFS_3"/>
    <property type="match status" value="1"/>
</dbReference>
<name>A0A918RHD8_9ACTN</name>
<dbReference type="InterPro" id="IPR036259">
    <property type="entry name" value="MFS_trans_sf"/>
</dbReference>
<keyword evidence="5 8" id="KW-1133">Transmembrane helix</keyword>
<comment type="subcellular location">
    <subcellularLocation>
        <location evidence="1">Cell membrane</location>
        <topology evidence="1">Multi-pass membrane protein</topology>
    </subcellularLocation>
</comment>
<dbReference type="SUPFAM" id="SSF103473">
    <property type="entry name" value="MFS general substrate transporter"/>
    <property type="match status" value="1"/>
</dbReference>
<keyword evidence="2" id="KW-0813">Transport</keyword>
<feature type="transmembrane region" description="Helical" evidence="8">
    <location>
        <begin position="412"/>
        <end position="429"/>
    </location>
</feature>
<dbReference type="AlphaFoldDB" id="A0A918RHD8"/>
<comment type="caution">
    <text evidence="9">The sequence shown here is derived from an EMBL/GenBank/DDBJ whole genome shotgun (WGS) entry which is preliminary data.</text>
</comment>
<dbReference type="PANTHER" id="PTHR23513:SF6">
    <property type="entry name" value="MAJOR FACILITATOR SUPERFAMILY ASSOCIATED DOMAIN-CONTAINING PROTEIN"/>
    <property type="match status" value="1"/>
</dbReference>
<proteinExistence type="predicted"/>
<evidence type="ECO:0000313" key="10">
    <source>
        <dbReference type="Proteomes" id="UP000634660"/>
    </source>
</evidence>
<gene>
    <name evidence="9" type="ORF">GCM10010371_63830</name>
</gene>
<dbReference type="GO" id="GO:0005886">
    <property type="term" value="C:plasma membrane"/>
    <property type="evidence" value="ECO:0007669"/>
    <property type="project" value="UniProtKB-SubCell"/>
</dbReference>
<evidence type="ECO:0000256" key="2">
    <source>
        <dbReference type="ARBA" id="ARBA00022448"/>
    </source>
</evidence>
<evidence type="ECO:0000256" key="3">
    <source>
        <dbReference type="ARBA" id="ARBA00022475"/>
    </source>
</evidence>
<feature type="transmembrane region" description="Helical" evidence="8">
    <location>
        <begin position="104"/>
        <end position="127"/>
    </location>
</feature>
<feature type="transmembrane region" description="Helical" evidence="8">
    <location>
        <begin position="256"/>
        <end position="279"/>
    </location>
</feature>
<evidence type="ECO:0000256" key="4">
    <source>
        <dbReference type="ARBA" id="ARBA00022692"/>
    </source>
</evidence>
<feature type="transmembrane region" description="Helical" evidence="8">
    <location>
        <begin position="76"/>
        <end position="97"/>
    </location>
</feature>
<reference evidence="9" key="2">
    <citation type="submission" date="2020-09" db="EMBL/GenBank/DDBJ databases">
        <authorList>
            <person name="Sun Q."/>
            <person name="Ohkuma M."/>
        </authorList>
    </citation>
    <scope>NUCLEOTIDE SEQUENCE</scope>
    <source>
        <strain evidence="9">JCM 4834</strain>
    </source>
</reference>
<keyword evidence="3" id="KW-1003">Cell membrane</keyword>
<feature type="transmembrane region" description="Helical" evidence="8">
    <location>
        <begin position="385"/>
        <end position="406"/>
    </location>
</feature>
<feature type="region of interest" description="Disordered" evidence="7">
    <location>
        <begin position="1"/>
        <end position="20"/>
    </location>
</feature>
<evidence type="ECO:0008006" key="11">
    <source>
        <dbReference type="Google" id="ProtNLM"/>
    </source>
</evidence>
<protein>
    <recommendedName>
        <fullName evidence="11">MFS transporter</fullName>
    </recommendedName>
</protein>
<dbReference type="PANTHER" id="PTHR23513">
    <property type="entry name" value="INTEGRAL MEMBRANE EFFLUX PROTEIN-RELATED"/>
    <property type="match status" value="1"/>
</dbReference>
<dbReference type="EMBL" id="BMVX01000038">
    <property type="protein sequence ID" value="GGZ95152.1"/>
    <property type="molecule type" value="Genomic_DNA"/>
</dbReference>
<dbReference type="Proteomes" id="UP000634660">
    <property type="component" value="Unassembled WGS sequence"/>
</dbReference>
<organism evidence="9 10">
    <name type="scientific">Streptomyces subrutilus</name>
    <dbReference type="NCBI Taxonomy" id="36818"/>
    <lineage>
        <taxon>Bacteria</taxon>
        <taxon>Bacillati</taxon>
        <taxon>Actinomycetota</taxon>
        <taxon>Actinomycetes</taxon>
        <taxon>Kitasatosporales</taxon>
        <taxon>Streptomycetaceae</taxon>
        <taxon>Streptomyces</taxon>
    </lineage>
</organism>
<sequence>MDRRPVAEVESPVTSAPAAVPGHPPGADVIGYRGAHRSFTALLAAESSSLAGTAVHAVALPALAVLQLGASPGQVALLFFLGEVPALLLALPAGVVIDRYTTRGVLVATELTAAAVVTVIPAAAFLGMLTMPVLYGVAFTLGSVVVVHQAAAMAAVPQLVAPALLQRANSRFVAAATAATTAGTYAGTFLVAAAGPARATLANTLSYLASACWAARIRAAQNQPVAAGAPRGRRPMLAEIREGLVYVARTPLVRPLVLVMASTGVGAGMIATYSSYYLLTTLKTGATGLGIILGASSVGALAGALIAPRLVHRHGPGRVLAATLALYPAAQAMVLVARPGPGWVAVLAAAGAVQLAAGTCAGTTQRSLRQQICPPRLQTRVQQTSIWLVSGSRPLAALAAGALAAATSVPTALLTGTLILTTAALGLSCSPVRGRATMPVPGEQQPTARRGPR</sequence>
<dbReference type="Gene3D" id="1.20.1250.20">
    <property type="entry name" value="MFS general substrate transporter like domains"/>
    <property type="match status" value="1"/>
</dbReference>
<keyword evidence="4 8" id="KW-0812">Transmembrane</keyword>
<dbReference type="CDD" id="cd06173">
    <property type="entry name" value="MFS_MefA_like"/>
    <property type="match status" value="1"/>
</dbReference>
<evidence type="ECO:0000256" key="1">
    <source>
        <dbReference type="ARBA" id="ARBA00004651"/>
    </source>
</evidence>
<dbReference type="InterPro" id="IPR010290">
    <property type="entry name" value="TM_effector"/>
</dbReference>
<feature type="transmembrane region" description="Helical" evidence="8">
    <location>
        <begin position="133"/>
        <end position="161"/>
    </location>
</feature>
<accession>A0A918RHD8</accession>
<evidence type="ECO:0000256" key="5">
    <source>
        <dbReference type="ARBA" id="ARBA00022989"/>
    </source>
</evidence>
<evidence type="ECO:0000256" key="8">
    <source>
        <dbReference type="SAM" id="Phobius"/>
    </source>
</evidence>
<evidence type="ECO:0000313" key="9">
    <source>
        <dbReference type="EMBL" id="GGZ95152.1"/>
    </source>
</evidence>